<comment type="caution">
    <text evidence="3">The sequence shown here is derived from an EMBL/GenBank/DDBJ whole genome shotgun (WGS) entry which is preliminary data.</text>
</comment>
<feature type="domain" description="UspA" evidence="2">
    <location>
        <begin position="151"/>
        <end position="281"/>
    </location>
</feature>
<evidence type="ECO:0000256" key="1">
    <source>
        <dbReference type="ARBA" id="ARBA00008791"/>
    </source>
</evidence>
<accession>A0A4Y4DUW5</accession>
<dbReference type="AlphaFoldDB" id="A0A4Y4DUW5"/>
<reference evidence="3 4" key="1">
    <citation type="submission" date="2019-06" db="EMBL/GenBank/DDBJ databases">
        <title>Whole genome shotgun sequence of Cellulosimicrobium cellulans NBRC 15516.</title>
        <authorList>
            <person name="Hosoyama A."/>
            <person name="Uohara A."/>
            <person name="Ohji S."/>
            <person name="Ichikawa N."/>
        </authorList>
    </citation>
    <scope>NUCLEOTIDE SEQUENCE [LARGE SCALE GENOMIC DNA]</scope>
    <source>
        <strain evidence="3 4">NBRC 15516</strain>
    </source>
</reference>
<dbReference type="PANTHER" id="PTHR46268">
    <property type="entry name" value="STRESS RESPONSE PROTEIN NHAX"/>
    <property type="match status" value="1"/>
</dbReference>
<feature type="domain" description="UspA" evidence="2">
    <location>
        <begin position="9"/>
        <end position="142"/>
    </location>
</feature>
<dbReference type="RefSeq" id="WP_141387746.1">
    <property type="nucleotide sequence ID" value="NZ_BJNZ01000002.1"/>
</dbReference>
<dbReference type="EMBL" id="BJNZ01000002">
    <property type="protein sequence ID" value="GED08437.1"/>
    <property type="molecule type" value="Genomic_DNA"/>
</dbReference>
<organism evidence="3 4">
    <name type="scientific">Cellulosimicrobium cellulans</name>
    <name type="common">Arthrobacter luteus</name>
    <dbReference type="NCBI Taxonomy" id="1710"/>
    <lineage>
        <taxon>Bacteria</taxon>
        <taxon>Bacillati</taxon>
        <taxon>Actinomycetota</taxon>
        <taxon>Actinomycetes</taxon>
        <taxon>Micrococcales</taxon>
        <taxon>Promicromonosporaceae</taxon>
        <taxon>Cellulosimicrobium</taxon>
    </lineage>
</organism>
<dbReference type="InterPro" id="IPR006015">
    <property type="entry name" value="Universal_stress_UspA"/>
</dbReference>
<evidence type="ECO:0000313" key="3">
    <source>
        <dbReference type="EMBL" id="GED08437.1"/>
    </source>
</evidence>
<evidence type="ECO:0000259" key="2">
    <source>
        <dbReference type="Pfam" id="PF00582"/>
    </source>
</evidence>
<dbReference type="InterPro" id="IPR014729">
    <property type="entry name" value="Rossmann-like_a/b/a_fold"/>
</dbReference>
<gene>
    <name evidence="3" type="ORF">CCE02nite_04360</name>
</gene>
<comment type="similarity">
    <text evidence="1">Belongs to the universal stress protein A family.</text>
</comment>
<dbReference type="SUPFAM" id="SSF52402">
    <property type="entry name" value="Adenine nucleotide alpha hydrolases-like"/>
    <property type="match status" value="2"/>
</dbReference>
<dbReference type="CDD" id="cd00293">
    <property type="entry name" value="USP-like"/>
    <property type="match status" value="1"/>
</dbReference>
<protein>
    <submittedName>
        <fullName evidence="3">Universal stress protein</fullName>
    </submittedName>
</protein>
<dbReference type="InterPro" id="IPR006016">
    <property type="entry name" value="UspA"/>
</dbReference>
<proteinExistence type="inferred from homology"/>
<dbReference type="Pfam" id="PF00582">
    <property type="entry name" value="Usp"/>
    <property type="match status" value="2"/>
</dbReference>
<dbReference type="PANTHER" id="PTHR46268:SF6">
    <property type="entry name" value="UNIVERSAL STRESS PROTEIN UP12"/>
    <property type="match status" value="1"/>
</dbReference>
<dbReference type="PRINTS" id="PR01438">
    <property type="entry name" value="UNVRSLSTRESS"/>
</dbReference>
<name>A0A4Y4DUW5_CELCE</name>
<dbReference type="Proteomes" id="UP000316659">
    <property type="component" value="Unassembled WGS sequence"/>
</dbReference>
<evidence type="ECO:0000313" key="4">
    <source>
        <dbReference type="Proteomes" id="UP000316659"/>
    </source>
</evidence>
<dbReference type="Gene3D" id="3.40.50.620">
    <property type="entry name" value="HUPs"/>
    <property type="match status" value="2"/>
</dbReference>
<sequence>MSDTWSRGVVVGIDGSPEAFHAFDWAVAVADRHHARLRAVHAQSVPVGPIVPVPAYIPEALDAEVDAILRRALGRANPRPPGATDIEATVSIGPAAAVLVEFSRDADLVVVGQRGSGEDQGGLGSVSAATAARAHGPVAIIPTTARGLAPDRIVVGVDLDDDPTPALEVAFAEARSCTRPVEIVHAIEPATQVARAAGAGEEPEIHTELKELTARWSDRYPDVTCHATARPGDPATVLLDQVTAFDLLVLGGRHHPRAVGRLLGSVPDKVVVNAPCALVIAHTRKLADTDRHGQLD</sequence>